<evidence type="ECO:0000313" key="5">
    <source>
        <dbReference type="Proteomes" id="UP000240904"/>
    </source>
</evidence>
<protein>
    <submittedName>
        <fullName evidence="4">Oxidoreductase</fullName>
    </submittedName>
</protein>
<comment type="caution">
    <text evidence="4">The sequence shown here is derived from an EMBL/GenBank/DDBJ whole genome shotgun (WGS) entry which is preliminary data.</text>
</comment>
<proteinExistence type="inferred from homology"/>
<dbReference type="GO" id="GO:0000166">
    <property type="term" value="F:nucleotide binding"/>
    <property type="evidence" value="ECO:0007669"/>
    <property type="project" value="InterPro"/>
</dbReference>
<dbReference type="RefSeq" id="WP_107283108.1">
    <property type="nucleotide sequence ID" value="NZ_PYMC01000005.1"/>
</dbReference>
<dbReference type="GO" id="GO:0016491">
    <property type="term" value="F:oxidoreductase activity"/>
    <property type="evidence" value="ECO:0007669"/>
    <property type="project" value="UniProtKB-KW"/>
</dbReference>
<dbReference type="SUPFAM" id="SSF51735">
    <property type="entry name" value="NAD(P)-binding Rossmann-fold domains"/>
    <property type="match status" value="1"/>
</dbReference>
<gene>
    <name evidence="4" type="ORF">C9I89_09480</name>
</gene>
<dbReference type="SUPFAM" id="SSF55347">
    <property type="entry name" value="Glyceraldehyde-3-phosphate dehydrogenase-like, C-terminal domain"/>
    <property type="match status" value="1"/>
</dbReference>
<comment type="similarity">
    <text evidence="1">Belongs to the Gfo/Idh/MocA family.</text>
</comment>
<dbReference type="Gene3D" id="3.40.50.720">
    <property type="entry name" value="NAD(P)-binding Rossmann-like Domain"/>
    <property type="match status" value="1"/>
</dbReference>
<keyword evidence="5" id="KW-1185">Reference proteome</keyword>
<dbReference type="PANTHER" id="PTHR22604">
    <property type="entry name" value="OXIDOREDUCTASES"/>
    <property type="match status" value="1"/>
</dbReference>
<dbReference type="Proteomes" id="UP000240904">
    <property type="component" value="Unassembled WGS sequence"/>
</dbReference>
<organism evidence="4 5">
    <name type="scientific">Photobacterium lipolyticum</name>
    <dbReference type="NCBI Taxonomy" id="266810"/>
    <lineage>
        <taxon>Bacteria</taxon>
        <taxon>Pseudomonadati</taxon>
        <taxon>Pseudomonadota</taxon>
        <taxon>Gammaproteobacteria</taxon>
        <taxon>Vibrionales</taxon>
        <taxon>Vibrionaceae</taxon>
        <taxon>Photobacterium</taxon>
    </lineage>
</organism>
<sequence>MIDKKVRWGIAGLGKIAHRFVKDLTQHVENGELYAVAARDQLRADMFVNEYRCQRSYGSYQALAQDPNVDVVYIATIHPFHKSMVELFLKHGKHVLVEKPAFTNIEDWDEMSSLAEEKGLLLVEAMKSVAFPAYQALRQFIQVNNVQIDSVEAAFGNWHEFDTKQQIFNPDLCGGATLDVGVYALWLYVDLCQLTKSTVLKPSVKHSKDNATSEVDENVELIFDGEINGRVCASITRNLKREAIIKGPEVEIIIHEKWWNPKNIDIIYQGKKQKIATPVRGGGFEYEIEHISSLILNEKYQSDVMPAETSRKVISIMEASLVENGFQHLVRSIG</sequence>
<dbReference type="Gene3D" id="3.30.360.10">
    <property type="entry name" value="Dihydrodipicolinate Reductase, domain 2"/>
    <property type="match status" value="1"/>
</dbReference>
<keyword evidence="2" id="KW-0560">Oxidoreductase</keyword>
<evidence type="ECO:0000259" key="3">
    <source>
        <dbReference type="Pfam" id="PF01408"/>
    </source>
</evidence>
<dbReference type="InterPro" id="IPR000683">
    <property type="entry name" value="Gfo/Idh/MocA-like_OxRdtase_N"/>
</dbReference>
<dbReference type="Pfam" id="PF01408">
    <property type="entry name" value="GFO_IDH_MocA"/>
    <property type="match status" value="1"/>
</dbReference>
<dbReference type="InterPro" id="IPR036291">
    <property type="entry name" value="NAD(P)-bd_dom_sf"/>
</dbReference>
<feature type="domain" description="Gfo/Idh/MocA-like oxidoreductase N-terminal" evidence="3">
    <location>
        <begin position="6"/>
        <end position="122"/>
    </location>
</feature>
<dbReference type="OrthoDB" id="9774191at2"/>
<evidence type="ECO:0000313" key="4">
    <source>
        <dbReference type="EMBL" id="PSW05468.1"/>
    </source>
</evidence>
<name>A0A2T3MZN4_9GAMM</name>
<evidence type="ECO:0000256" key="1">
    <source>
        <dbReference type="ARBA" id="ARBA00010928"/>
    </source>
</evidence>
<dbReference type="EMBL" id="PYMC01000005">
    <property type="protein sequence ID" value="PSW05468.1"/>
    <property type="molecule type" value="Genomic_DNA"/>
</dbReference>
<dbReference type="PANTHER" id="PTHR22604:SF105">
    <property type="entry name" value="TRANS-1,2-DIHYDROBENZENE-1,2-DIOL DEHYDROGENASE"/>
    <property type="match status" value="1"/>
</dbReference>
<accession>A0A2T3MZN4</accession>
<reference evidence="4 5" key="1">
    <citation type="submission" date="2018-03" db="EMBL/GenBank/DDBJ databases">
        <title>Whole genome sequencing of Histamine producing bacteria.</title>
        <authorList>
            <person name="Butler K."/>
        </authorList>
    </citation>
    <scope>NUCLEOTIDE SEQUENCE [LARGE SCALE GENOMIC DNA]</scope>
    <source>
        <strain evidence="4 5">DSM 16190</strain>
    </source>
</reference>
<dbReference type="InterPro" id="IPR050984">
    <property type="entry name" value="Gfo/Idh/MocA_domain"/>
</dbReference>
<dbReference type="AlphaFoldDB" id="A0A2T3MZN4"/>
<evidence type="ECO:0000256" key="2">
    <source>
        <dbReference type="ARBA" id="ARBA00023002"/>
    </source>
</evidence>